<evidence type="ECO:0000313" key="4">
    <source>
        <dbReference type="Proteomes" id="UP000319578"/>
    </source>
</evidence>
<dbReference type="AlphaFoldDB" id="A0A0K9YP08"/>
<dbReference type="Proteomes" id="UP000319578">
    <property type="component" value="Unassembled WGS sequence"/>
</dbReference>
<reference evidence="1 4" key="3">
    <citation type="submission" date="2019-06" db="EMBL/GenBank/DDBJ databases">
        <title>Whole genome shotgun sequence of Brevibacillus reuszeri NBRC 15719.</title>
        <authorList>
            <person name="Hosoyama A."/>
            <person name="Uohara A."/>
            <person name="Ohji S."/>
            <person name="Ichikawa N."/>
        </authorList>
    </citation>
    <scope>NUCLEOTIDE SEQUENCE [LARGE SCALE GENOMIC DNA]</scope>
    <source>
        <strain evidence="1 4">NBRC 15719</strain>
    </source>
</reference>
<evidence type="ECO:0008006" key="5">
    <source>
        <dbReference type="Google" id="ProtNLM"/>
    </source>
</evidence>
<evidence type="ECO:0000313" key="1">
    <source>
        <dbReference type="EMBL" id="GED71874.1"/>
    </source>
</evidence>
<evidence type="ECO:0000313" key="3">
    <source>
        <dbReference type="Proteomes" id="UP000036834"/>
    </source>
</evidence>
<evidence type="ECO:0000313" key="2">
    <source>
        <dbReference type="EMBL" id="KNB70459.1"/>
    </source>
</evidence>
<dbReference type="Pfam" id="PF14025">
    <property type="entry name" value="DUF4241"/>
    <property type="match status" value="1"/>
</dbReference>
<proteinExistence type="predicted"/>
<reference evidence="3" key="1">
    <citation type="submission" date="2015-07" db="EMBL/GenBank/DDBJ databases">
        <title>Genome sequencing project for genomic taxonomy and phylogenomics of Bacillus-like bacteria.</title>
        <authorList>
            <person name="Liu B."/>
            <person name="Wang J."/>
            <person name="Zhu Y."/>
            <person name="Liu G."/>
            <person name="Chen Q."/>
            <person name="Chen Z."/>
            <person name="Lan J."/>
            <person name="Che J."/>
            <person name="Ge C."/>
            <person name="Shi H."/>
            <person name="Pan Z."/>
            <person name="Liu X."/>
        </authorList>
    </citation>
    <scope>NUCLEOTIDE SEQUENCE [LARGE SCALE GENOMIC DNA]</scope>
    <source>
        <strain evidence="3">DSM 9887</strain>
    </source>
</reference>
<dbReference type="EMBL" id="BJON01000023">
    <property type="protein sequence ID" value="GED71874.1"/>
    <property type="molecule type" value="Genomic_DNA"/>
</dbReference>
<sequence length="230" mass="25947">MNATYPKLFETAFEEGTTFEQDHYEYRLYCQDLGKLKVKTGKIVANDPFVLFETEPFQVSFPKGEFPVQLSIAKVAAKAGSTGEEEAGEADERVAFAQIVFANKPVASWEMAVWENSDMSQLGPNEFFGYGVDSGTGSFMDASACELFEKASEKDDTYMDKLSKEMDHTYKHTRCWLVKEVGEGNVMMFSTGWGDGSYASYIGYDANGEIVRLLTDFYLYNWMELEVDSE</sequence>
<dbReference type="InterPro" id="IPR025335">
    <property type="entry name" value="DUF4241"/>
</dbReference>
<dbReference type="PATRIC" id="fig|54915.3.peg.2258"/>
<gene>
    <name evidence="2" type="ORF">ADS79_16125</name>
    <name evidence="1" type="ORF">BRE01_55760</name>
</gene>
<name>A0A0K9YP08_9BACL</name>
<organism evidence="2 3">
    <name type="scientific">Brevibacillus reuszeri</name>
    <dbReference type="NCBI Taxonomy" id="54915"/>
    <lineage>
        <taxon>Bacteria</taxon>
        <taxon>Bacillati</taxon>
        <taxon>Bacillota</taxon>
        <taxon>Bacilli</taxon>
        <taxon>Bacillales</taxon>
        <taxon>Paenibacillaceae</taxon>
        <taxon>Brevibacillus</taxon>
    </lineage>
</organism>
<protein>
    <recommendedName>
        <fullName evidence="5">DUF4241 domain-containing protein</fullName>
    </recommendedName>
</protein>
<dbReference type="Proteomes" id="UP000036834">
    <property type="component" value="Unassembled WGS sequence"/>
</dbReference>
<reference evidence="2" key="2">
    <citation type="submission" date="2015-07" db="EMBL/GenBank/DDBJ databases">
        <title>MeaNS - Measles Nucleotide Surveillance Program.</title>
        <authorList>
            <person name="Tran T."/>
            <person name="Druce J."/>
        </authorList>
    </citation>
    <scope>NUCLEOTIDE SEQUENCE</scope>
    <source>
        <strain evidence="2">DSM 9887</strain>
    </source>
</reference>
<dbReference type="EMBL" id="LGIQ01000009">
    <property type="protein sequence ID" value="KNB70459.1"/>
    <property type="molecule type" value="Genomic_DNA"/>
</dbReference>
<accession>A0A0K9YP08</accession>
<keyword evidence="4" id="KW-1185">Reference proteome</keyword>
<comment type="caution">
    <text evidence="2">The sequence shown here is derived from an EMBL/GenBank/DDBJ whole genome shotgun (WGS) entry which is preliminary data.</text>
</comment>
<dbReference type="STRING" id="54915.ADS79_16125"/>
<dbReference type="RefSeq" id="WP_049739442.1">
    <property type="nucleotide sequence ID" value="NZ_BJON01000023.1"/>
</dbReference>
<dbReference type="OrthoDB" id="9789980at2"/>